<dbReference type="GO" id="GO:0004673">
    <property type="term" value="F:protein histidine kinase activity"/>
    <property type="evidence" value="ECO:0007669"/>
    <property type="project" value="UniProtKB-EC"/>
</dbReference>
<evidence type="ECO:0000256" key="3">
    <source>
        <dbReference type="ARBA" id="ARBA00012438"/>
    </source>
</evidence>
<comment type="subcellular location">
    <subcellularLocation>
        <location evidence="2">Cell inner membrane</location>
        <topology evidence="2">Multi-pass membrane protein</topology>
    </subcellularLocation>
</comment>
<dbReference type="PANTHER" id="PTHR43065:SF54">
    <property type="entry name" value="SENSOR PROTEIN ZRAS"/>
    <property type="match status" value="1"/>
</dbReference>
<dbReference type="CDD" id="cd00082">
    <property type="entry name" value="HisKA"/>
    <property type="match status" value="1"/>
</dbReference>
<keyword evidence="8 18" id="KW-0812">Transmembrane</keyword>
<keyword evidence="14" id="KW-0902">Two-component regulatory system</keyword>
<dbReference type="GO" id="GO:0005524">
    <property type="term" value="F:ATP binding"/>
    <property type="evidence" value="ECO:0007669"/>
    <property type="project" value="UniProtKB-KW"/>
</dbReference>
<dbReference type="InterPro" id="IPR029151">
    <property type="entry name" value="Sensor-like_sf"/>
</dbReference>
<dbReference type="SUPFAM" id="SSF103190">
    <property type="entry name" value="Sensory domain-like"/>
    <property type="match status" value="1"/>
</dbReference>
<evidence type="ECO:0000256" key="6">
    <source>
        <dbReference type="ARBA" id="ARBA00022553"/>
    </source>
</evidence>
<dbReference type="Gene3D" id="3.30.565.10">
    <property type="entry name" value="Histidine kinase-like ATPase, C-terminal domain"/>
    <property type="match status" value="1"/>
</dbReference>
<evidence type="ECO:0000256" key="13">
    <source>
        <dbReference type="ARBA" id="ARBA00022989"/>
    </source>
</evidence>
<dbReference type="Pfam" id="PF00512">
    <property type="entry name" value="HisKA"/>
    <property type="match status" value="1"/>
</dbReference>
<dbReference type="GO" id="GO:0005886">
    <property type="term" value="C:plasma membrane"/>
    <property type="evidence" value="ECO:0007669"/>
    <property type="project" value="UniProtKB-SubCell"/>
</dbReference>
<gene>
    <name evidence="20" type="ORF">ESCAB7627_3782</name>
</gene>
<keyword evidence="9" id="KW-0547">Nucleotide-binding</keyword>
<dbReference type="EC" id="2.7.13.3" evidence="3"/>
<dbReference type="GO" id="GO:0000160">
    <property type="term" value="P:phosphorelay signal transduction system"/>
    <property type="evidence" value="ECO:0007669"/>
    <property type="project" value="UniProtKB-KW"/>
</dbReference>
<evidence type="ECO:0000256" key="9">
    <source>
        <dbReference type="ARBA" id="ARBA00022741"/>
    </source>
</evidence>
<dbReference type="InterPro" id="IPR004358">
    <property type="entry name" value="Sig_transdc_His_kin-like_C"/>
</dbReference>
<dbReference type="SUPFAM" id="SSF55874">
    <property type="entry name" value="ATPase domain of HSP90 chaperone/DNA topoisomerase II/histidine kinase"/>
    <property type="match status" value="1"/>
</dbReference>
<evidence type="ECO:0000256" key="8">
    <source>
        <dbReference type="ARBA" id="ARBA00022692"/>
    </source>
</evidence>
<dbReference type="InterPro" id="IPR005467">
    <property type="entry name" value="His_kinase_dom"/>
</dbReference>
<evidence type="ECO:0000256" key="1">
    <source>
        <dbReference type="ARBA" id="ARBA00000085"/>
    </source>
</evidence>
<keyword evidence="10" id="KW-0418">Kinase</keyword>
<protein>
    <recommendedName>
        <fullName evidence="17">Sensor histidine kinase ZraS</fullName>
        <ecNumber evidence="3">2.7.13.3</ecNumber>
    </recommendedName>
</protein>
<name>A0ABC9NI03_ESCAT</name>
<organism evidence="20 21">
    <name type="scientific">Escherichia albertii (strain TW07627)</name>
    <dbReference type="NCBI Taxonomy" id="502347"/>
    <lineage>
        <taxon>Bacteria</taxon>
        <taxon>Pseudomonadati</taxon>
        <taxon>Pseudomonadota</taxon>
        <taxon>Gammaproteobacteria</taxon>
        <taxon>Enterobacterales</taxon>
        <taxon>Enterobacteriaceae</taxon>
        <taxon>Escherichia</taxon>
    </lineage>
</organism>
<dbReference type="NCBIfam" id="NF007688">
    <property type="entry name" value="PRK10364.1"/>
    <property type="match status" value="1"/>
</dbReference>
<evidence type="ECO:0000256" key="10">
    <source>
        <dbReference type="ARBA" id="ARBA00022777"/>
    </source>
</evidence>
<dbReference type="InterPro" id="IPR036097">
    <property type="entry name" value="HisK_dim/P_sf"/>
</dbReference>
<feature type="domain" description="Histidine kinase" evidence="19">
    <location>
        <begin position="314"/>
        <end position="521"/>
    </location>
</feature>
<keyword evidence="11" id="KW-0862">Zinc</keyword>
<proteinExistence type="predicted"/>
<sequence>MPTKKTGLMGFLLRQASKNDSPVVESESFLLIETQAFVFQRRVTVDKRWHDFCCSEGMTKQRADRFMQRPKDTLAKWLSTILPVAILVLVGLFAVTVIRDYGRASEADRQALLEKGNVLIRALESGSRVGMGMRMHHVQQQALLEEMAGQPGVLWFAVTNAQGIIVLHSNPNMVGRPLYTPDEMKQLKPEENARWRLMDNTGNEPALEVYRLFQPMSASWRHGMHNMPRCSNEGAPLGEAQQVIFIAVDASDLVATQAGEKRNTLIIIFALATVLLASVLSFFWYRRYLRSRQLLQDEMKRKEKLVALGHLAAGVAHEIRNPLSSIKGLAKYFAERAPAGGEAHQLAQVMAKEADRLNRVVSELLELVKPTHLALQTVDLNTLINHSLQLVSQDANSREIQLRFTANDTLPQIQADPDRLTQVLLNLYLNAIQAIGQHGVISVVANESGAGVKISVTDSGKGIAADQLEAIFTPYFTTKAEGTGLGLAVVHNIVEQHGGTIQVASQEGKGATFTLWLPVNITHKDPQG</sequence>
<evidence type="ECO:0000256" key="7">
    <source>
        <dbReference type="ARBA" id="ARBA00022679"/>
    </source>
</evidence>
<comment type="caution">
    <text evidence="20">The sequence shown here is derived from an EMBL/GenBank/DDBJ whole genome shotgun (WGS) entry which is preliminary data.</text>
</comment>
<dbReference type="EMBL" id="ABKX01000019">
    <property type="protein sequence ID" value="EDS89932.1"/>
    <property type="molecule type" value="Genomic_DNA"/>
</dbReference>
<keyword evidence="15" id="KW-0346">Stress response</keyword>
<keyword evidence="4" id="KW-1003">Cell membrane</keyword>
<evidence type="ECO:0000256" key="2">
    <source>
        <dbReference type="ARBA" id="ARBA00004429"/>
    </source>
</evidence>
<evidence type="ECO:0000259" key="19">
    <source>
        <dbReference type="PROSITE" id="PS50109"/>
    </source>
</evidence>
<feature type="transmembrane region" description="Helical" evidence="18">
    <location>
        <begin position="77"/>
        <end position="98"/>
    </location>
</feature>
<comment type="catalytic activity">
    <reaction evidence="1">
        <text>ATP + protein L-histidine = ADP + protein N-phospho-L-histidine.</text>
        <dbReference type="EC" id="2.7.13.3"/>
    </reaction>
</comment>
<dbReference type="PROSITE" id="PS50109">
    <property type="entry name" value="HIS_KIN"/>
    <property type="match status" value="1"/>
</dbReference>
<evidence type="ECO:0000256" key="4">
    <source>
        <dbReference type="ARBA" id="ARBA00022475"/>
    </source>
</evidence>
<evidence type="ECO:0000256" key="12">
    <source>
        <dbReference type="ARBA" id="ARBA00022840"/>
    </source>
</evidence>
<dbReference type="FunFam" id="3.30.565.10:FF:000006">
    <property type="entry name" value="Sensor histidine kinase WalK"/>
    <property type="match status" value="1"/>
</dbReference>
<evidence type="ECO:0000256" key="5">
    <source>
        <dbReference type="ARBA" id="ARBA00022519"/>
    </source>
</evidence>
<dbReference type="FunFam" id="1.10.287.130:FF:000099">
    <property type="entry name" value="Two-component sensor histidine kinase"/>
    <property type="match status" value="1"/>
</dbReference>
<dbReference type="SMART" id="SM00387">
    <property type="entry name" value="HATPase_c"/>
    <property type="match status" value="1"/>
</dbReference>
<dbReference type="InterPro" id="IPR003594">
    <property type="entry name" value="HATPase_dom"/>
</dbReference>
<feature type="transmembrane region" description="Helical" evidence="18">
    <location>
        <begin position="265"/>
        <end position="285"/>
    </location>
</feature>
<dbReference type="Gene3D" id="3.30.450.20">
    <property type="entry name" value="PAS domain"/>
    <property type="match status" value="1"/>
</dbReference>
<dbReference type="SMART" id="SM00388">
    <property type="entry name" value="HisKA"/>
    <property type="match status" value="1"/>
</dbReference>
<dbReference type="PANTHER" id="PTHR43065">
    <property type="entry name" value="SENSOR HISTIDINE KINASE"/>
    <property type="match status" value="1"/>
</dbReference>
<reference evidence="20 21" key="1">
    <citation type="submission" date="2008-02" db="EMBL/GenBank/DDBJ databases">
        <title>Annotation of Escherichia albertii TW07627.</title>
        <authorList>
            <person name="Sutton G."/>
            <person name="Whittam T.S."/>
            <person name="Sebastian Y."/>
        </authorList>
    </citation>
    <scope>NUCLEOTIDE SEQUENCE [LARGE SCALE GENOMIC DNA]</scope>
    <source>
        <strain evidence="20 21">TW07627</strain>
    </source>
</reference>
<keyword evidence="6" id="KW-0597">Phosphoprotein</keyword>
<dbReference type="InterPro" id="IPR003661">
    <property type="entry name" value="HisK_dim/P_dom"/>
</dbReference>
<keyword evidence="12" id="KW-0067">ATP-binding</keyword>
<dbReference type="AlphaFoldDB" id="A0ABC9NI03"/>
<dbReference type="SUPFAM" id="SSF47384">
    <property type="entry name" value="Homodimeric domain of signal transducing histidine kinase"/>
    <property type="match status" value="1"/>
</dbReference>
<evidence type="ECO:0000313" key="21">
    <source>
        <dbReference type="Proteomes" id="UP000003042"/>
    </source>
</evidence>
<evidence type="ECO:0000256" key="18">
    <source>
        <dbReference type="SAM" id="Phobius"/>
    </source>
</evidence>
<accession>A0ABC9NI03</accession>
<evidence type="ECO:0000256" key="11">
    <source>
        <dbReference type="ARBA" id="ARBA00022833"/>
    </source>
</evidence>
<dbReference type="Proteomes" id="UP000003042">
    <property type="component" value="Unassembled WGS sequence"/>
</dbReference>
<keyword evidence="16 18" id="KW-0472">Membrane</keyword>
<keyword evidence="5" id="KW-0997">Cell inner membrane</keyword>
<dbReference type="InterPro" id="IPR036890">
    <property type="entry name" value="HATPase_C_sf"/>
</dbReference>
<evidence type="ECO:0000256" key="14">
    <source>
        <dbReference type="ARBA" id="ARBA00023012"/>
    </source>
</evidence>
<dbReference type="Gene3D" id="1.10.287.130">
    <property type="match status" value="1"/>
</dbReference>
<evidence type="ECO:0000256" key="16">
    <source>
        <dbReference type="ARBA" id="ARBA00023136"/>
    </source>
</evidence>
<dbReference type="Pfam" id="PF02518">
    <property type="entry name" value="HATPase_c"/>
    <property type="match status" value="1"/>
</dbReference>
<evidence type="ECO:0000313" key="20">
    <source>
        <dbReference type="EMBL" id="EDS89932.1"/>
    </source>
</evidence>
<keyword evidence="13 18" id="KW-1133">Transmembrane helix</keyword>
<dbReference type="PRINTS" id="PR00344">
    <property type="entry name" value="BCTRLSENSOR"/>
</dbReference>
<keyword evidence="7 20" id="KW-0808">Transferase</keyword>
<evidence type="ECO:0000256" key="17">
    <source>
        <dbReference type="ARBA" id="ARBA00044982"/>
    </source>
</evidence>
<evidence type="ECO:0000256" key="15">
    <source>
        <dbReference type="ARBA" id="ARBA00023016"/>
    </source>
</evidence>